<comment type="caution">
    <text evidence="2">The sequence shown here is derived from an EMBL/GenBank/DDBJ whole genome shotgun (WGS) entry which is preliminary data.</text>
</comment>
<evidence type="ECO:0000313" key="2">
    <source>
        <dbReference type="EMBL" id="KAK3371031.1"/>
    </source>
</evidence>
<feature type="compositionally biased region" description="Polar residues" evidence="1">
    <location>
        <begin position="7"/>
        <end position="16"/>
    </location>
</feature>
<feature type="region of interest" description="Disordered" evidence="1">
    <location>
        <begin position="282"/>
        <end position="359"/>
    </location>
</feature>
<reference evidence="2" key="1">
    <citation type="journal article" date="2023" name="Mol. Phylogenet. Evol.">
        <title>Genome-scale phylogeny and comparative genomics of the fungal order Sordariales.</title>
        <authorList>
            <person name="Hensen N."/>
            <person name="Bonometti L."/>
            <person name="Westerberg I."/>
            <person name="Brannstrom I.O."/>
            <person name="Guillou S."/>
            <person name="Cros-Aarteil S."/>
            <person name="Calhoun S."/>
            <person name="Haridas S."/>
            <person name="Kuo A."/>
            <person name="Mondo S."/>
            <person name="Pangilinan J."/>
            <person name="Riley R."/>
            <person name="LaButti K."/>
            <person name="Andreopoulos B."/>
            <person name="Lipzen A."/>
            <person name="Chen C."/>
            <person name="Yan M."/>
            <person name="Daum C."/>
            <person name="Ng V."/>
            <person name="Clum A."/>
            <person name="Steindorff A."/>
            <person name="Ohm R.A."/>
            <person name="Martin F."/>
            <person name="Silar P."/>
            <person name="Natvig D.O."/>
            <person name="Lalanne C."/>
            <person name="Gautier V."/>
            <person name="Ament-Velasquez S.L."/>
            <person name="Kruys A."/>
            <person name="Hutchinson M.I."/>
            <person name="Powell A.J."/>
            <person name="Barry K."/>
            <person name="Miller A.N."/>
            <person name="Grigoriev I.V."/>
            <person name="Debuchy R."/>
            <person name="Gladieux P."/>
            <person name="Hiltunen Thoren M."/>
            <person name="Johannesson H."/>
        </authorList>
    </citation>
    <scope>NUCLEOTIDE SEQUENCE</scope>
    <source>
        <strain evidence="2">CBS 958.72</strain>
    </source>
</reference>
<proteinExistence type="predicted"/>
<sequence length="380" mass="42503">MAEAKGQNATISQCLGNSHHKMQDDPDAARPHCYHLSSPANHGSRERRFSSSCSGPLLGARIRQGCCSQNCITAMVQHNPVHRAAARPDIWAPHIDPPVQIDFSKYTLVEEGHRVSRISVNGSRTLGLWTKNMVESCAVVIYKKETKRMSFLHAKKCILFKSDYDWIAGQIATGSQVFIANGYGVRNAMWHYIAMSIASNIRKAVTRIHHIQNISMESVTILNNYAHPDQGPTSTFFIRGPYKGNDGKHYTWHHGRVHASPSLSFAGLKYVGGVKYVNNIKPQATAKPGGPKPPPQKLQKRPTDPPPYDFDEKHKPLKQDHKPPLDQDHKPPKLEFPPPPKHPDLLRPKKKKSRVRRVWGAAKSVVKTVKTVVKAVKACF</sequence>
<keyword evidence="3" id="KW-1185">Reference proteome</keyword>
<accession>A0AAE0K6P0</accession>
<organism evidence="2 3">
    <name type="scientific">Lasiosphaeria ovina</name>
    <dbReference type="NCBI Taxonomy" id="92902"/>
    <lineage>
        <taxon>Eukaryota</taxon>
        <taxon>Fungi</taxon>
        <taxon>Dikarya</taxon>
        <taxon>Ascomycota</taxon>
        <taxon>Pezizomycotina</taxon>
        <taxon>Sordariomycetes</taxon>
        <taxon>Sordariomycetidae</taxon>
        <taxon>Sordariales</taxon>
        <taxon>Lasiosphaeriaceae</taxon>
        <taxon>Lasiosphaeria</taxon>
    </lineage>
</organism>
<dbReference type="AlphaFoldDB" id="A0AAE0K6P0"/>
<dbReference type="Proteomes" id="UP001287356">
    <property type="component" value="Unassembled WGS sequence"/>
</dbReference>
<evidence type="ECO:0000313" key="3">
    <source>
        <dbReference type="Proteomes" id="UP001287356"/>
    </source>
</evidence>
<feature type="compositionally biased region" description="Basic and acidic residues" evidence="1">
    <location>
        <begin position="21"/>
        <end position="30"/>
    </location>
</feature>
<dbReference type="EMBL" id="JAULSN010000005">
    <property type="protein sequence ID" value="KAK3371031.1"/>
    <property type="molecule type" value="Genomic_DNA"/>
</dbReference>
<feature type="compositionally biased region" description="Basic residues" evidence="1">
    <location>
        <begin position="348"/>
        <end position="357"/>
    </location>
</feature>
<name>A0AAE0K6P0_9PEZI</name>
<feature type="compositionally biased region" description="Basic and acidic residues" evidence="1">
    <location>
        <begin position="310"/>
        <end position="333"/>
    </location>
</feature>
<gene>
    <name evidence="2" type="ORF">B0T24DRAFT_304692</name>
</gene>
<protein>
    <submittedName>
        <fullName evidence="2">Uncharacterized protein</fullName>
    </submittedName>
</protein>
<evidence type="ECO:0000256" key="1">
    <source>
        <dbReference type="SAM" id="MobiDB-lite"/>
    </source>
</evidence>
<feature type="region of interest" description="Disordered" evidence="1">
    <location>
        <begin position="1"/>
        <end position="48"/>
    </location>
</feature>
<reference evidence="2" key="2">
    <citation type="submission" date="2023-06" db="EMBL/GenBank/DDBJ databases">
        <authorList>
            <consortium name="Lawrence Berkeley National Laboratory"/>
            <person name="Haridas S."/>
            <person name="Hensen N."/>
            <person name="Bonometti L."/>
            <person name="Westerberg I."/>
            <person name="Brannstrom I.O."/>
            <person name="Guillou S."/>
            <person name="Cros-Aarteil S."/>
            <person name="Calhoun S."/>
            <person name="Kuo A."/>
            <person name="Mondo S."/>
            <person name="Pangilinan J."/>
            <person name="Riley R."/>
            <person name="Labutti K."/>
            <person name="Andreopoulos B."/>
            <person name="Lipzen A."/>
            <person name="Chen C."/>
            <person name="Yanf M."/>
            <person name="Daum C."/>
            <person name="Ng V."/>
            <person name="Clum A."/>
            <person name="Steindorff A."/>
            <person name="Ohm R."/>
            <person name="Martin F."/>
            <person name="Silar P."/>
            <person name="Natvig D."/>
            <person name="Lalanne C."/>
            <person name="Gautier V."/>
            <person name="Ament-Velasquez S.L."/>
            <person name="Kruys A."/>
            <person name="Hutchinson M.I."/>
            <person name="Powell A.J."/>
            <person name="Barry K."/>
            <person name="Miller A.N."/>
            <person name="Grigoriev I.V."/>
            <person name="Debuchy R."/>
            <person name="Gladieux P."/>
            <person name="Thoren M.H."/>
            <person name="Johannesson H."/>
        </authorList>
    </citation>
    <scope>NUCLEOTIDE SEQUENCE</scope>
    <source>
        <strain evidence="2">CBS 958.72</strain>
    </source>
</reference>